<dbReference type="PANTHER" id="PTHR34978:SF3">
    <property type="entry name" value="SLR0241 PROTEIN"/>
    <property type="match status" value="1"/>
</dbReference>
<gene>
    <name evidence="5" type="ORF">NEE01_13910</name>
</gene>
<evidence type="ECO:0000259" key="4">
    <source>
        <dbReference type="Pfam" id="PF05569"/>
    </source>
</evidence>
<dbReference type="EMBL" id="JANFAV010000009">
    <property type="protein sequence ID" value="MCW6535875.1"/>
    <property type="molecule type" value="Genomic_DNA"/>
</dbReference>
<evidence type="ECO:0000256" key="2">
    <source>
        <dbReference type="SAM" id="MobiDB-lite"/>
    </source>
</evidence>
<feature type="region of interest" description="Disordered" evidence="2">
    <location>
        <begin position="334"/>
        <end position="354"/>
    </location>
</feature>
<name>A0AA41Z8E1_9SPHN</name>
<dbReference type="CDD" id="cd07341">
    <property type="entry name" value="M56_BlaR1_MecR1_like"/>
    <property type="match status" value="1"/>
</dbReference>
<comment type="caution">
    <text evidence="5">The sequence shown here is derived from an EMBL/GenBank/DDBJ whole genome shotgun (WGS) entry which is preliminary data.</text>
</comment>
<feature type="compositionally biased region" description="Low complexity" evidence="2">
    <location>
        <begin position="339"/>
        <end position="351"/>
    </location>
</feature>
<feature type="domain" description="Peptidase M56" evidence="4">
    <location>
        <begin position="7"/>
        <end position="273"/>
    </location>
</feature>
<organism evidence="5 6">
    <name type="scientific">Sphingomonas lycopersici</name>
    <dbReference type="NCBI Taxonomy" id="2951807"/>
    <lineage>
        <taxon>Bacteria</taxon>
        <taxon>Pseudomonadati</taxon>
        <taxon>Pseudomonadota</taxon>
        <taxon>Alphaproteobacteria</taxon>
        <taxon>Sphingomonadales</taxon>
        <taxon>Sphingomonadaceae</taxon>
        <taxon>Sphingomonas</taxon>
    </lineage>
</organism>
<evidence type="ECO:0000313" key="6">
    <source>
        <dbReference type="Proteomes" id="UP001165565"/>
    </source>
</evidence>
<feature type="transmembrane region" description="Helical" evidence="3">
    <location>
        <begin position="191"/>
        <end position="214"/>
    </location>
</feature>
<dbReference type="Proteomes" id="UP001165565">
    <property type="component" value="Unassembled WGS sequence"/>
</dbReference>
<dbReference type="RefSeq" id="WP_179513367.1">
    <property type="nucleotide sequence ID" value="NZ_JANFAU010000010.1"/>
</dbReference>
<evidence type="ECO:0000256" key="3">
    <source>
        <dbReference type="SAM" id="Phobius"/>
    </source>
</evidence>
<keyword evidence="3" id="KW-1133">Transmembrane helix</keyword>
<dbReference type="InterPro" id="IPR052173">
    <property type="entry name" value="Beta-lactam_resp_regulator"/>
</dbReference>
<feature type="transmembrane region" description="Helical" evidence="3">
    <location>
        <begin position="92"/>
        <end position="117"/>
    </location>
</feature>
<dbReference type="Pfam" id="PF05569">
    <property type="entry name" value="Peptidase_M56"/>
    <property type="match status" value="1"/>
</dbReference>
<accession>A0AA41Z8E1</accession>
<proteinExistence type="predicted"/>
<keyword evidence="1" id="KW-0175">Coiled coil</keyword>
<protein>
    <submittedName>
        <fullName evidence="5">M56 family metallopeptidase</fullName>
    </submittedName>
</protein>
<keyword evidence="3" id="KW-0812">Transmembrane</keyword>
<dbReference type="PANTHER" id="PTHR34978">
    <property type="entry name" value="POSSIBLE SENSOR-TRANSDUCER PROTEIN BLAR"/>
    <property type="match status" value="1"/>
</dbReference>
<sequence length="543" mass="57352">MIAWAVEALLASALLIALVLAIRIPVRRAFGAPVAYALWLLPVLRLLLPPLPTTLRDGVVPPLAAPLHDMGREMSVMILPATDTPAAATHSLAALLGAGFVLLWGVGALAVIGWQFVTYRRFRRRLLAAATPLDRIDGVTIVASPAAAGPLAFGVTRRFVAFPRDFAGRYDAGERELALAHELGHHARGDLIANWVALAVLALHWFNPLAWFAFRAYRADQEMANDARVLAGRSASERHAYACAIVKAAHGGAIAAACHLHTVDDLKGRLRMLATPATRARLLAGGVGVVALGAAALGLTATGTAAAEQMRARMERATGIDIDAIKPSALLRPPPPVMPEAQPAPAATPAPGERRNRVVVHNDGETHVYEGADADAYRAAHPVPVPPVPPVPPAPHVEVIAPVPPVPPVPPMHFDREAARADREAARAERAAARAMRAAPVVSSQNCGEGSEMTMHAAVDGRNVTVICRDRIAHAGDAARQAARIDAAEARRNALRSAIAGLRASRASLAANASMPEEGRRAAIASIDRSIARMEHNIPDPDQ</sequence>
<reference evidence="5" key="1">
    <citation type="submission" date="2022-06" db="EMBL/GenBank/DDBJ databases">
        <title>Sphingomonas sp. nov. isolated from rhizosphere soil of tomato.</title>
        <authorList>
            <person name="Dong H."/>
            <person name="Gao R."/>
        </authorList>
    </citation>
    <scope>NUCLEOTIDE SEQUENCE</scope>
    <source>
        <strain evidence="5">MMSM24</strain>
    </source>
</reference>
<dbReference type="InterPro" id="IPR008756">
    <property type="entry name" value="Peptidase_M56"/>
</dbReference>
<feature type="transmembrane region" description="Helical" evidence="3">
    <location>
        <begin position="282"/>
        <end position="307"/>
    </location>
</feature>
<dbReference type="AlphaFoldDB" id="A0AA41Z8E1"/>
<evidence type="ECO:0000313" key="5">
    <source>
        <dbReference type="EMBL" id="MCW6535875.1"/>
    </source>
</evidence>
<evidence type="ECO:0000256" key="1">
    <source>
        <dbReference type="SAM" id="Coils"/>
    </source>
</evidence>
<keyword evidence="3" id="KW-0472">Membrane</keyword>
<feature type="coiled-coil region" evidence="1">
    <location>
        <begin position="478"/>
        <end position="505"/>
    </location>
</feature>
<keyword evidence="6" id="KW-1185">Reference proteome</keyword>